<dbReference type="Proteomes" id="UP001595791">
    <property type="component" value="Unassembled WGS sequence"/>
</dbReference>
<name>A0ABV8MQU0_9NEIS</name>
<protein>
    <submittedName>
        <fullName evidence="1">Uncharacterized protein</fullName>
    </submittedName>
</protein>
<dbReference type="EMBL" id="JBHSBU010000001">
    <property type="protein sequence ID" value="MFC4160547.1"/>
    <property type="molecule type" value="Genomic_DNA"/>
</dbReference>
<accession>A0ABV8MQU0</accession>
<evidence type="ECO:0000313" key="1">
    <source>
        <dbReference type="EMBL" id="MFC4160547.1"/>
    </source>
</evidence>
<evidence type="ECO:0000313" key="2">
    <source>
        <dbReference type="Proteomes" id="UP001595791"/>
    </source>
</evidence>
<proteinExistence type="predicted"/>
<sequence length="64" mass="7224">MPKLLYCHHSLQEVPMLDEQEWAESGLGWSTPSNRSKTTVSGINARCRKHGETVVKRLCNVISN</sequence>
<organism evidence="1 2">
    <name type="scientific">Chitinimonas lacunae</name>
    <dbReference type="NCBI Taxonomy" id="1963018"/>
    <lineage>
        <taxon>Bacteria</taxon>
        <taxon>Pseudomonadati</taxon>
        <taxon>Pseudomonadota</taxon>
        <taxon>Betaproteobacteria</taxon>
        <taxon>Neisseriales</taxon>
        <taxon>Chitinibacteraceae</taxon>
        <taxon>Chitinimonas</taxon>
    </lineage>
</organism>
<gene>
    <name evidence="1" type="ORF">ACFOW7_14500</name>
</gene>
<comment type="caution">
    <text evidence="1">The sequence shown here is derived from an EMBL/GenBank/DDBJ whole genome shotgun (WGS) entry which is preliminary data.</text>
</comment>
<reference evidence="2" key="1">
    <citation type="journal article" date="2019" name="Int. J. Syst. Evol. Microbiol.">
        <title>The Global Catalogue of Microorganisms (GCM) 10K type strain sequencing project: providing services to taxonomists for standard genome sequencing and annotation.</title>
        <authorList>
            <consortium name="The Broad Institute Genomics Platform"/>
            <consortium name="The Broad Institute Genome Sequencing Center for Infectious Disease"/>
            <person name="Wu L."/>
            <person name="Ma J."/>
        </authorList>
    </citation>
    <scope>NUCLEOTIDE SEQUENCE [LARGE SCALE GENOMIC DNA]</scope>
    <source>
        <strain evidence="2">LMG 29894</strain>
    </source>
</reference>
<dbReference type="RefSeq" id="WP_378165495.1">
    <property type="nucleotide sequence ID" value="NZ_JBHSBU010000001.1"/>
</dbReference>
<keyword evidence="2" id="KW-1185">Reference proteome</keyword>